<keyword evidence="1" id="KW-0597">Phosphoprotein</keyword>
<accession>A0A511YRV6</accession>
<feature type="domain" description="Histidine kinase" evidence="2">
    <location>
        <begin position="728"/>
        <end position="935"/>
    </location>
</feature>
<protein>
    <recommendedName>
        <fullName evidence="2">Histidine kinase domain-containing protein</fullName>
    </recommendedName>
</protein>
<organism evidence="3 4">
    <name type="scientific">Chryseobacterium hagamense</name>
    <dbReference type="NCBI Taxonomy" id="395935"/>
    <lineage>
        <taxon>Bacteria</taxon>
        <taxon>Pseudomonadati</taxon>
        <taxon>Bacteroidota</taxon>
        <taxon>Flavobacteriia</taxon>
        <taxon>Flavobacteriales</taxon>
        <taxon>Weeksellaceae</taxon>
        <taxon>Chryseobacterium group</taxon>
        <taxon>Chryseobacterium</taxon>
    </lineage>
</organism>
<evidence type="ECO:0000313" key="3">
    <source>
        <dbReference type="EMBL" id="GEN77916.1"/>
    </source>
</evidence>
<dbReference type="Gene3D" id="3.30.565.10">
    <property type="entry name" value="Histidine kinase-like ATPase, C-terminal domain"/>
    <property type="match status" value="1"/>
</dbReference>
<sequence>MVKDRYGYLWISTERGIIRYDGNSFTGFDPPGLNNLHFKNFSGSREKDSIVVGNDNYRDAVLIRRRNARRMLRHVKKRDNYRDGNFYRYYEKSNLGETTPAGFYRMSVRTGTYWFSRNRIIYDKPGQASVEIALAFDPSHMQNVFAIGESVFIRNPLQKEILMICEGRVLHLKNPLLDDPDAFMYWEQINGQVFMIRKDGIYTVSYINDKIRARKLVAYKDFGNYQFYSMYYDAEYRTLYLGSLTKGMLVLRLLDFHVVKNNVISEPPGFTTLLPYTGSSVVCPEGMILDSSRVLRRIRFSGERSRTSIQYDVNGKIICFRGGLLEVYRRSFGKPVSRKICPFDIENILRNGNTCFLSVVQNNQCFLMEFTDSIHSKVRRRIPVPYRVECIRPYDRHSYIAGFADGLYLISIRDGSLKKIPNSPGIKNLCRTRDGNLWAMSFADGFYLVRNQKLIRMPEDRSHNLATPHDLLEDRTGSVWIPTNNGLYRVRRRELLEYAAHPGKEVQYYRYSTKDGLSTNEFNGGGQPGALVLANGQFAFPSMDGVVFFRPERMPAPLPSAGSLFVERVKSSGSVRQFKDTLLLKRDFHRAELYIDVPFYGAKENLVLEAQIDGMAEQKWLPVEDNRMFVLERLPSGFHTVNVRVWIGGRRYTYKKLPFYIQPYFFETAWFRILTGIAGSTVLVMMARRLYSRFSRQNKIIRTVQDRLEKTEMMLEKEAGYQENLFQAITHDIATPIKHLSNLSQMMLETENPNLQRKYFDSVYKSTEELYNLTMSLREYREAFNSEIFTSEPYFLREAIDRKIRLFADMADYRSTRITNHTDPALMLSVKESIISIVLHNLLDNAVKNTAGGTIAFAAYREDDEVTITLTDTGKGMPEEQLDYYNGLYVSGDEQEMVFRHFGLGLHLVIRLIKKINGHIEFKKQTQGTLVIIKIIDICSIEF</sequence>
<keyword evidence="4" id="KW-1185">Reference proteome</keyword>
<dbReference type="Gene3D" id="1.10.287.130">
    <property type="match status" value="1"/>
</dbReference>
<dbReference type="InterPro" id="IPR015943">
    <property type="entry name" value="WD40/YVTN_repeat-like_dom_sf"/>
</dbReference>
<dbReference type="InterPro" id="IPR005467">
    <property type="entry name" value="His_kinase_dom"/>
</dbReference>
<dbReference type="Gene3D" id="2.60.40.10">
    <property type="entry name" value="Immunoglobulins"/>
    <property type="match status" value="1"/>
</dbReference>
<dbReference type="PANTHER" id="PTHR43547:SF2">
    <property type="entry name" value="HYBRID SIGNAL TRANSDUCTION HISTIDINE KINASE C"/>
    <property type="match status" value="1"/>
</dbReference>
<dbReference type="Pfam" id="PF02518">
    <property type="entry name" value="HATPase_c"/>
    <property type="match status" value="1"/>
</dbReference>
<evidence type="ECO:0000256" key="1">
    <source>
        <dbReference type="ARBA" id="ARBA00022553"/>
    </source>
</evidence>
<dbReference type="InterPro" id="IPR013783">
    <property type="entry name" value="Ig-like_fold"/>
</dbReference>
<dbReference type="SMART" id="SM00387">
    <property type="entry name" value="HATPase_c"/>
    <property type="match status" value="1"/>
</dbReference>
<dbReference type="PANTHER" id="PTHR43547">
    <property type="entry name" value="TWO-COMPONENT HISTIDINE KINASE"/>
    <property type="match status" value="1"/>
</dbReference>
<evidence type="ECO:0000259" key="2">
    <source>
        <dbReference type="PROSITE" id="PS50109"/>
    </source>
</evidence>
<dbReference type="SUPFAM" id="SSF55874">
    <property type="entry name" value="ATPase domain of HSP90 chaperone/DNA topoisomerase II/histidine kinase"/>
    <property type="match status" value="1"/>
</dbReference>
<name>A0A511YRV6_9FLAO</name>
<proteinExistence type="predicted"/>
<dbReference type="InterPro" id="IPR036890">
    <property type="entry name" value="HATPase_C_sf"/>
</dbReference>
<dbReference type="InterPro" id="IPR003594">
    <property type="entry name" value="HATPase_dom"/>
</dbReference>
<dbReference type="AlphaFoldDB" id="A0A511YRV6"/>
<dbReference type="SUPFAM" id="SSF69304">
    <property type="entry name" value="Tricorn protease N-terminal domain"/>
    <property type="match status" value="1"/>
</dbReference>
<dbReference type="EMBL" id="BJYJ01000037">
    <property type="protein sequence ID" value="GEN77916.1"/>
    <property type="molecule type" value="Genomic_DNA"/>
</dbReference>
<dbReference type="SUPFAM" id="SSF47384">
    <property type="entry name" value="Homodimeric domain of signal transducing histidine kinase"/>
    <property type="match status" value="1"/>
</dbReference>
<gene>
    <name evidence="3" type="ORF">CHA01nite_36560</name>
</gene>
<evidence type="ECO:0000313" key="4">
    <source>
        <dbReference type="Proteomes" id="UP000321863"/>
    </source>
</evidence>
<dbReference type="Proteomes" id="UP000321863">
    <property type="component" value="Unassembled WGS sequence"/>
</dbReference>
<comment type="caution">
    <text evidence="3">The sequence shown here is derived from an EMBL/GenBank/DDBJ whole genome shotgun (WGS) entry which is preliminary data.</text>
</comment>
<dbReference type="PROSITE" id="PS50109">
    <property type="entry name" value="HIS_KIN"/>
    <property type="match status" value="1"/>
</dbReference>
<dbReference type="Gene3D" id="2.130.10.10">
    <property type="entry name" value="YVTN repeat-like/Quinoprotein amine dehydrogenase"/>
    <property type="match status" value="2"/>
</dbReference>
<dbReference type="GO" id="GO:0000155">
    <property type="term" value="F:phosphorelay sensor kinase activity"/>
    <property type="evidence" value="ECO:0007669"/>
    <property type="project" value="InterPro"/>
</dbReference>
<dbReference type="InterPro" id="IPR036097">
    <property type="entry name" value="HisK_dim/P_sf"/>
</dbReference>
<reference evidence="3 4" key="1">
    <citation type="submission" date="2019-07" db="EMBL/GenBank/DDBJ databases">
        <title>Whole genome shotgun sequence of Chryseobacterium hagamense NBRC 105253.</title>
        <authorList>
            <person name="Hosoyama A."/>
            <person name="Uohara A."/>
            <person name="Ohji S."/>
            <person name="Ichikawa N."/>
        </authorList>
    </citation>
    <scope>NUCLEOTIDE SEQUENCE [LARGE SCALE GENOMIC DNA]</scope>
    <source>
        <strain evidence="3 4">NBRC 105253</strain>
    </source>
</reference>